<dbReference type="Pfam" id="PF14278">
    <property type="entry name" value="TetR_C_8"/>
    <property type="match status" value="1"/>
</dbReference>
<dbReference type="SUPFAM" id="SSF46689">
    <property type="entry name" value="Homeodomain-like"/>
    <property type="match status" value="1"/>
</dbReference>
<accession>A0A222YC33</accession>
<protein>
    <submittedName>
        <fullName evidence="3">TetR family transcriptional regulator</fullName>
    </submittedName>
</protein>
<dbReference type="InterPro" id="IPR050624">
    <property type="entry name" value="HTH-type_Tx_Regulator"/>
</dbReference>
<dbReference type="PANTHER" id="PTHR43479">
    <property type="entry name" value="ACREF/ENVCD OPERON REPRESSOR-RELATED"/>
    <property type="match status" value="1"/>
</dbReference>
<name>A0A222YC33_LEUME</name>
<dbReference type="PROSITE" id="PS50977">
    <property type="entry name" value="HTH_TETR_2"/>
    <property type="match status" value="1"/>
</dbReference>
<dbReference type="OMA" id="EVINTTM"/>
<dbReference type="GO" id="GO:0003677">
    <property type="term" value="F:DNA binding"/>
    <property type="evidence" value="ECO:0007669"/>
    <property type="project" value="UniProtKB-UniRule"/>
</dbReference>
<gene>
    <name evidence="3" type="ORF">GFV13_01685</name>
</gene>
<feature type="DNA-binding region" description="H-T-H motif" evidence="2">
    <location>
        <begin position="34"/>
        <end position="53"/>
    </location>
</feature>
<evidence type="ECO:0000313" key="3">
    <source>
        <dbReference type="EMBL" id="MQR26012.1"/>
    </source>
</evidence>
<keyword evidence="1 2" id="KW-0238">DNA-binding</keyword>
<evidence type="ECO:0000256" key="2">
    <source>
        <dbReference type="PROSITE-ProRule" id="PRU00335"/>
    </source>
</evidence>
<dbReference type="PANTHER" id="PTHR43479:SF7">
    <property type="entry name" value="TETR-FAMILY TRANSCRIPTIONAL REGULATOR"/>
    <property type="match status" value="1"/>
</dbReference>
<organism evidence="3 4">
    <name type="scientific">Leuconostoc mesenteroides</name>
    <dbReference type="NCBI Taxonomy" id="1245"/>
    <lineage>
        <taxon>Bacteria</taxon>
        <taxon>Bacillati</taxon>
        <taxon>Bacillota</taxon>
        <taxon>Bacilli</taxon>
        <taxon>Lactobacillales</taxon>
        <taxon>Lactobacillaceae</taxon>
        <taxon>Leuconostoc</taxon>
    </lineage>
</organism>
<sequence>MVGTKNNRRAQLTKKNIQDALIHLMSDKNINSISVTDICKTADINRGTFYAHFVDVADCMNHMEKETANELFSILENDKQTDSVEVLLQAIFELVKKNNKVFNFILTEDQDFLANILSTTKQKFFNQLVPDDDTLSMSEKQFLYEYTLNGVVGMIRHWIKSDMKESPKTLTSYFNKWCYQS</sequence>
<evidence type="ECO:0000313" key="4">
    <source>
        <dbReference type="Proteomes" id="UP000469952"/>
    </source>
</evidence>
<dbReference type="EMBL" id="WIPA01000001">
    <property type="protein sequence ID" value="MQR26012.1"/>
    <property type="molecule type" value="Genomic_DNA"/>
</dbReference>
<dbReference type="InterPro" id="IPR001647">
    <property type="entry name" value="HTH_TetR"/>
</dbReference>
<dbReference type="AlphaFoldDB" id="A0A222YC33"/>
<dbReference type="Proteomes" id="UP000469952">
    <property type="component" value="Unassembled WGS sequence"/>
</dbReference>
<comment type="caution">
    <text evidence="3">The sequence shown here is derived from an EMBL/GenBank/DDBJ whole genome shotgun (WGS) entry which is preliminary data.</text>
</comment>
<reference evidence="3 4" key="1">
    <citation type="submission" date="2019-10" db="EMBL/GenBank/DDBJ databases">
        <title>WGS of Leuconostoc mesenteroides.</title>
        <authorList>
            <person name="Melo Bolivar J."/>
            <person name="Marino-Ramirez L."/>
            <person name="Villamil Diaz L.M."/>
        </authorList>
    </citation>
    <scope>NUCLEOTIDE SEQUENCE [LARGE SCALE GENOMIC DNA]</scope>
    <source>
        <strain evidence="3 4">M11</strain>
    </source>
</reference>
<proteinExistence type="predicted"/>
<evidence type="ECO:0000256" key="1">
    <source>
        <dbReference type="ARBA" id="ARBA00023125"/>
    </source>
</evidence>
<dbReference type="InterPro" id="IPR009057">
    <property type="entry name" value="Homeodomain-like_sf"/>
</dbReference>
<dbReference type="STRING" id="1245.ARA02_03925"/>
<dbReference type="OrthoDB" id="9810250at2"/>
<dbReference type="InterPro" id="IPR039532">
    <property type="entry name" value="TetR_C_Firmicutes"/>
</dbReference>
<dbReference type="Pfam" id="PF00440">
    <property type="entry name" value="TetR_N"/>
    <property type="match status" value="1"/>
</dbReference>
<dbReference type="Gene3D" id="1.10.357.10">
    <property type="entry name" value="Tetracycline Repressor, domain 2"/>
    <property type="match status" value="1"/>
</dbReference>
<dbReference type="RefSeq" id="WP_011679589.1">
    <property type="nucleotide sequence ID" value="NZ_CAXLJO010000001.1"/>
</dbReference>
<dbReference type="GeneID" id="29575977"/>